<dbReference type="Pfam" id="PF00226">
    <property type="entry name" value="DnaJ"/>
    <property type="match status" value="1"/>
</dbReference>
<dbReference type="GO" id="GO:0051087">
    <property type="term" value="F:protein-folding chaperone binding"/>
    <property type="evidence" value="ECO:0007669"/>
    <property type="project" value="TreeGrafter"/>
</dbReference>
<evidence type="ECO:0000256" key="4">
    <source>
        <dbReference type="ARBA" id="ARBA00045428"/>
    </source>
</evidence>
<dbReference type="PRINTS" id="PR00625">
    <property type="entry name" value="JDOMAIN"/>
</dbReference>
<dbReference type="SUPFAM" id="SSF46565">
    <property type="entry name" value="Chaperone J-domain"/>
    <property type="match status" value="1"/>
</dbReference>
<reference evidence="8" key="1">
    <citation type="submission" date="2022-02" db="EMBL/GenBank/DDBJ databases">
        <title>Atlantic sturgeon de novo genome assembly.</title>
        <authorList>
            <person name="Stock M."/>
            <person name="Klopp C."/>
            <person name="Guiguen Y."/>
            <person name="Cabau C."/>
            <person name="Parinello H."/>
            <person name="Santidrian Yebra-Pimentel E."/>
            <person name="Kuhl H."/>
            <person name="Dirks R.P."/>
            <person name="Guessner J."/>
            <person name="Wuertz S."/>
            <person name="Du K."/>
            <person name="Schartl M."/>
        </authorList>
    </citation>
    <scope>NUCLEOTIDE SEQUENCE</scope>
    <source>
        <strain evidence="8">STURGEONOMICS-FGT-2020</strain>
        <tissue evidence="8">Whole blood</tissue>
    </source>
</reference>
<dbReference type="PROSITE" id="PS00636">
    <property type="entry name" value="DNAJ_1"/>
    <property type="match status" value="1"/>
</dbReference>
<comment type="subunit">
    <text evidence="5">Interacts with HSPA5/BiP; interaction is direct. Interacts with ERN1/IRE1 (via the luminal region). Interacts with DERL1.</text>
</comment>
<dbReference type="GO" id="GO:0051787">
    <property type="term" value="F:misfolded protein binding"/>
    <property type="evidence" value="ECO:0007669"/>
    <property type="project" value="TreeGrafter"/>
</dbReference>
<dbReference type="GO" id="GO:0036503">
    <property type="term" value="P:ERAD pathway"/>
    <property type="evidence" value="ECO:0007669"/>
    <property type="project" value="TreeGrafter"/>
</dbReference>
<dbReference type="EMBL" id="JAGXEW010000018">
    <property type="protein sequence ID" value="KAK1161537.1"/>
    <property type="molecule type" value="Genomic_DNA"/>
</dbReference>
<gene>
    <name evidence="8" type="ORF">AOXY_G19110</name>
</gene>
<evidence type="ECO:0000259" key="7">
    <source>
        <dbReference type="PROSITE" id="PS50076"/>
    </source>
</evidence>
<dbReference type="InterPro" id="IPR001623">
    <property type="entry name" value="DnaJ_domain"/>
</dbReference>
<dbReference type="GO" id="GO:0005783">
    <property type="term" value="C:endoplasmic reticulum"/>
    <property type="evidence" value="ECO:0007669"/>
    <property type="project" value="TreeGrafter"/>
</dbReference>
<feature type="domain" description="J" evidence="7">
    <location>
        <begin position="27"/>
        <end position="91"/>
    </location>
</feature>
<accession>A0AAD8G3D0</accession>
<evidence type="ECO:0000256" key="3">
    <source>
        <dbReference type="ARBA" id="ARBA00041533"/>
    </source>
</evidence>
<comment type="caution">
    <text evidence="8">The sequence shown here is derived from an EMBL/GenBank/DDBJ whole genome shotgun (WGS) entry which is preliminary data.</text>
</comment>
<proteinExistence type="predicted"/>
<keyword evidence="9" id="KW-1185">Reference proteome</keyword>
<feature type="signal peptide" evidence="6">
    <location>
        <begin position="1"/>
        <end position="24"/>
    </location>
</feature>
<keyword evidence="1" id="KW-0143">Chaperone</keyword>
<evidence type="ECO:0000256" key="1">
    <source>
        <dbReference type="ARBA" id="ARBA00023186"/>
    </source>
</evidence>
<sequence length="208" mass="24418">MGTVLKFRLVSVLSLLLLVELIVSTRDYYDVLGVSPSASDRVIRKAFHRLAMKYHPDKNKSSEAEIQFREIAEAYEVLSNEEKRREYDQFGQQAFEHASEEGSDFAQPFFTFSFDDFFQDFEVDADDMFWESADVNEEFQNYHFQEHGYDRHDVFDGDSFVFGTEFEESDMEPGEGNFKSRVEGGRFCRRVTQIHENIVKTFTECDDY</sequence>
<evidence type="ECO:0000256" key="6">
    <source>
        <dbReference type="SAM" id="SignalP"/>
    </source>
</evidence>
<dbReference type="InterPro" id="IPR051948">
    <property type="entry name" value="Hsp70_co-chaperone_J-domain"/>
</dbReference>
<dbReference type="InterPro" id="IPR018253">
    <property type="entry name" value="DnaJ_domain_CS"/>
</dbReference>
<feature type="chain" id="PRO_5041948807" description="DnaJ homolog subfamily B member 9" evidence="6">
    <location>
        <begin position="25"/>
        <end position="208"/>
    </location>
</feature>
<dbReference type="AlphaFoldDB" id="A0AAD8G3D0"/>
<evidence type="ECO:0000256" key="5">
    <source>
        <dbReference type="ARBA" id="ARBA00046365"/>
    </source>
</evidence>
<dbReference type="InterPro" id="IPR036869">
    <property type="entry name" value="J_dom_sf"/>
</dbReference>
<name>A0AAD8G3D0_ACIOX</name>
<comment type="function">
    <text evidence="4">Co-chaperone for Hsp70 protein HSPA5/BiP that acts as a key repressor of the ERN1/IRE1-mediated unfolded protein response (UPR). J domain-containing co-chaperones stimulate the ATPase activity of Hsp70 proteins and are required for efficient substrate recognition by Hsp70 proteins. In the unstressed endoplasmic reticulum, interacts with the luminal region of ERN1/IRE1 and selectively recruits HSPA5/BiP: HSPA5/BiP disrupts the dimerization of the active ERN1/IRE1 luminal region, thereby inactivating ERN1/IRE1. Also involved in endoplasmic reticulum-associated degradation (ERAD) of misfolded proteins. Required for survival of B-cell progenitors and normal antibody production.</text>
</comment>
<organism evidence="8 9">
    <name type="scientific">Acipenser oxyrinchus oxyrinchus</name>
    <dbReference type="NCBI Taxonomy" id="40147"/>
    <lineage>
        <taxon>Eukaryota</taxon>
        <taxon>Metazoa</taxon>
        <taxon>Chordata</taxon>
        <taxon>Craniata</taxon>
        <taxon>Vertebrata</taxon>
        <taxon>Euteleostomi</taxon>
        <taxon>Actinopterygii</taxon>
        <taxon>Chondrostei</taxon>
        <taxon>Acipenseriformes</taxon>
        <taxon>Acipenseridae</taxon>
        <taxon>Acipenser</taxon>
    </lineage>
</organism>
<evidence type="ECO:0000256" key="2">
    <source>
        <dbReference type="ARBA" id="ARBA00040158"/>
    </source>
</evidence>
<dbReference type="Proteomes" id="UP001230051">
    <property type="component" value="Unassembled WGS sequence"/>
</dbReference>
<dbReference type="CDD" id="cd06257">
    <property type="entry name" value="DnaJ"/>
    <property type="match status" value="1"/>
</dbReference>
<dbReference type="PROSITE" id="PS50076">
    <property type="entry name" value="DNAJ_2"/>
    <property type="match status" value="1"/>
</dbReference>
<keyword evidence="6" id="KW-0732">Signal</keyword>
<dbReference type="SMART" id="SM00271">
    <property type="entry name" value="DnaJ"/>
    <property type="match status" value="1"/>
</dbReference>
<dbReference type="PANTHER" id="PTHR44360:SF1">
    <property type="entry name" value="DNAJ HOMOLOG SUBFAMILY B MEMBER 9"/>
    <property type="match status" value="1"/>
</dbReference>
<dbReference type="PANTHER" id="PTHR44360">
    <property type="entry name" value="DNAJ HOMOLOG SUBFAMILY B MEMBER 9"/>
    <property type="match status" value="1"/>
</dbReference>
<evidence type="ECO:0000313" key="8">
    <source>
        <dbReference type="EMBL" id="KAK1161537.1"/>
    </source>
</evidence>
<protein>
    <recommendedName>
        <fullName evidence="2">DnaJ homolog subfamily B member 9</fullName>
    </recommendedName>
    <alternativeName>
        <fullName evidence="3">Endoplasmic reticulum DNA J domain-containing protein 4</fullName>
    </alternativeName>
</protein>
<evidence type="ECO:0000313" key="9">
    <source>
        <dbReference type="Proteomes" id="UP001230051"/>
    </source>
</evidence>
<dbReference type="Gene3D" id="1.10.287.110">
    <property type="entry name" value="DnaJ domain"/>
    <property type="match status" value="1"/>
</dbReference>